<reference evidence="1 2" key="1">
    <citation type="submission" date="2015-01" db="EMBL/GenBank/DDBJ databases">
        <title>Enhanced salinomycin production by adjusting the supply of polyketide extender units in Streptomyce albus DSM 41398.</title>
        <authorList>
            <person name="Lu C."/>
        </authorList>
    </citation>
    <scope>NUCLEOTIDE SEQUENCE [LARGE SCALE GENOMIC DNA]</scope>
    <source>
        <strain evidence="2">ATCC 21838 / DSM 41398 / FERM P-419 / JCM 4703 / NBRC 107858</strain>
    </source>
</reference>
<protein>
    <submittedName>
        <fullName evidence="1">Uncharacterized protein</fullName>
    </submittedName>
</protein>
<accession>A0A0B5EP53</accession>
<proteinExistence type="predicted"/>
<dbReference type="AlphaFoldDB" id="A0A0B5EP53"/>
<name>A0A0B5EP53_STRA4</name>
<dbReference type="Proteomes" id="UP000031523">
    <property type="component" value="Chromosome"/>
</dbReference>
<evidence type="ECO:0000313" key="2">
    <source>
        <dbReference type="Proteomes" id="UP000031523"/>
    </source>
</evidence>
<dbReference type="EMBL" id="CP010519">
    <property type="protein sequence ID" value="AJE80591.1"/>
    <property type="molecule type" value="Genomic_DNA"/>
</dbReference>
<keyword evidence="2" id="KW-1185">Reference proteome</keyword>
<organism evidence="1 2">
    <name type="scientific">Streptomyces albus (strain ATCC 21838 / DSM 41398 / FERM P-419 / JCM 4703 / NBRC 107858)</name>
    <dbReference type="NCBI Taxonomy" id="1081613"/>
    <lineage>
        <taxon>Bacteria</taxon>
        <taxon>Bacillati</taxon>
        <taxon>Actinomycetota</taxon>
        <taxon>Actinomycetes</taxon>
        <taxon>Kitasatosporales</taxon>
        <taxon>Streptomycetaceae</taxon>
        <taxon>Streptomyces</taxon>
    </lineage>
</organism>
<gene>
    <name evidence="1" type="ORF">SLNWT_0215</name>
</gene>
<dbReference type="KEGG" id="sals:SLNWT_0215"/>
<sequence length="39" mass="4399">MLVLVFVLVLVLARLHAHVLALVIGPDQRVLINGERRRV</sequence>
<evidence type="ECO:0000313" key="1">
    <source>
        <dbReference type="EMBL" id="AJE80591.1"/>
    </source>
</evidence>